<proteinExistence type="predicted"/>
<dbReference type="EMBL" id="JAFLEQ010000008">
    <property type="protein sequence ID" value="MBN9643837.1"/>
    <property type="molecule type" value="Genomic_DNA"/>
</dbReference>
<dbReference type="Gene3D" id="3.40.50.720">
    <property type="entry name" value="NAD(P)-binding Rossmann-like Domain"/>
    <property type="match status" value="1"/>
</dbReference>
<organism evidence="1 2">
    <name type="scientific">Corynebacterium mendelii</name>
    <dbReference type="NCBI Taxonomy" id="2765362"/>
    <lineage>
        <taxon>Bacteria</taxon>
        <taxon>Bacillati</taxon>
        <taxon>Actinomycetota</taxon>
        <taxon>Actinomycetes</taxon>
        <taxon>Mycobacteriales</taxon>
        <taxon>Corynebacteriaceae</taxon>
        <taxon>Corynebacterium</taxon>
    </lineage>
</organism>
<gene>
    <name evidence="1" type="ORF">JZY06_04260</name>
</gene>
<evidence type="ECO:0000313" key="2">
    <source>
        <dbReference type="Proteomes" id="UP000664332"/>
    </source>
</evidence>
<dbReference type="Proteomes" id="UP000664332">
    <property type="component" value="Unassembled WGS sequence"/>
</dbReference>
<evidence type="ECO:0000313" key="1">
    <source>
        <dbReference type="EMBL" id="MBN9643837.1"/>
    </source>
</evidence>
<dbReference type="Pfam" id="PF13561">
    <property type="entry name" value="adh_short_C2"/>
    <property type="match status" value="1"/>
</dbReference>
<keyword evidence="2" id="KW-1185">Reference proteome</keyword>
<comment type="caution">
    <text evidence="1">The sequence shown here is derived from an EMBL/GenBank/DDBJ whole genome shotgun (WGS) entry which is preliminary data.</text>
</comment>
<dbReference type="AlphaFoldDB" id="A0A939IXN2"/>
<protein>
    <submittedName>
        <fullName evidence="1">SDR family oxidoreductase</fullName>
    </submittedName>
</protein>
<sequence length="45" mass="4540">MPLGRAAKPEQIAEAVLFAPSAAGSYLTATTITVDGGRSVYSTGL</sequence>
<dbReference type="InterPro" id="IPR002347">
    <property type="entry name" value="SDR_fam"/>
</dbReference>
<dbReference type="InterPro" id="IPR036291">
    <property type="entry name" value="NAD(P)-bd_dom_sf"/>
</dbReference>
<reference evidence="1" key="1">
    <citation type="submission" date="2021-03" db="EMBL/GenBank/DDBJ databases">
        <authorList>
            <person name="Sun Q."/>
        </authorList>
    </citation>
    <scope>NUCLEOTIDE SEQUENCE</scope>
    <source>
        <strain evidence="1">CCM 8862</strain>
    </source>
</reference>
<dbReference type="SUPFAM" id="SSF51735">
    <property type="entry name" value="NAD(P)-binding Rossmann-fold domains"/>
    <property type="match status" value="1"/>
</dbReference>
<accession>A0A939IXN2</accession>
<name>A0A939IXN2_9CORY</name>